<dbReference type="Gene3D" id="3.80.10.10">
    <property type="entry name" value="Ribonuclease Inhibitor"/>
    <property type="match status" value="3"/>
</dbReference>
<dbReference type="InterPro" id="IPR011009">
    <property type="entry name" value="Kinase-like_dom_sf"/>
</dbReference>
<keyword evidence="4 8" id="KW-0812">Transmembrane</keyword>
<dbReference type="InterPro" id="IPR003591">
    <property type="entry name" value="Leu-rich_rpt_typical-subtyp"/>
</dbReference>
<dbReference type="SUPFAM" id="SSF56112">
    <property type="entry name" value="Protein kinase-like (PK-like)"/>
    <property type="match status" value="1"/>
</dbReference>
<dbReference type="InterPro" id="IPR001611">
    <property type="entry name" value="Leu-rich_rpt"/>
</dbReference>
<comment type="subcellular location">
    <subcellularLocation>
        <location evidence="1">Membrane</location>
    </subcellularLocation>
</comment>
<evidence type="ECO:0000259" key="9">
    <source>
        <dbReference type="PROSITE" id="PS50011"/>
    </source>
</evidence>
<gene>
    <name evidence="11" type="primary">LOC113707110</name>
</gene>
<dbReference type="Pfam" id="PF13855">
    <property type="entry name" value="LRR_8"/>
    <property type="match status" value="1"/>
</dbReference>
<evidence type="ECO:0000256" key="3">
    <source>
        <dbReference type="ARBA" id="ARBA00022614"/>
    </source>
</evidence>
<evidence type="ECO:0000256" key="4">
    <source>
        <dbReference type="ARBA" id="ARBA00022692"/>
    </source>
</evidence>
<protein>
    <submittedName>
        <fullName evidence="11">Receptor kinase-like protein Xa21 isoform X1</fullName>
    </submittedName>
</protein>
<dbReference type="InterPro" id="IPR000719">
    <property type="entry name" value="Prot_kinase_dom"/>
</dbReference>
<dbReference type="InterPro" id="IPR051809">
    <property type="entry name" value="Plant_receptor-like_S/T_kinase"/>
</dbReference>
<feature type="transmembrane region" description="Helical" evidence="8">
    <location>
        <begin position="662"/>
        <end position="682"/>
    </location>
</feature>
<comment type="similarity">
    <text evidence="2">Belongs to the protein kinase superfamily. Ser/Thr protein kinase family.</text>
</comment>
<dbReference type="PROSITE" id="PS00108">
    <property type="entry name" value="PROTEIN_KINASE_ST"/>
    <property type="match status" value="1"/>
</dbReference>
<feature type="domain" description="Protein kinase" evidence="9">
    <location>
        <begin position="741"/>
        <end position="1055"/>
    </location>
</feature>
<organism evidence="10 11">
    <name type="scientific">Coffea arabica</name>
    <name type="common">Arabian coffee</name>
    <dbReference type="NCBI Taxonomy" id="13443"/>
    <lineage>
        <taxon>Eukaryota</taxon>
        <taxon>Viridiplantae</taxon>
        <taxon>Streptophyta</taxon>
        <taxon>Embryophyta</taxon>
        <taxon>Tracheophyta</taxon>
        <taxon>Spermatophyta</taxon>
        <taxon>Magnoliopsida</taxon>
        <taxon>eudicotyledons</taxon>
        <taxon>Gunneridae</taxon>
        <taxon>Pentapetalae</taxon>
        <taxon>asterids</taxon>
        <taxon>lamiids</taxon>
        <taxon>Gentianales</taxon>
        <taxon>Rubiaceae</taxon>
        <taxon>Ixoroideae</taxon>
        <taxon>Gardenieae complex</taxon>
        <taxon>Bertiereae - Coffeeae clade</taxon>
        <taxon>Coffeeae</taxon>
        <taxon>Coffea</taxon>
    </lineage>
</organism>
<evidence type="ECO:0000256" key="1">
    <source>
        <dbReference type="ARBA" id="ARBA00004370"/>
    </source>
</evidence>
<dbReference type="Proteomes" id="UP001652660">
    <property type="component" value="Chromosome 8c"/>
</dbReference>
<sequence length="1058" mass="117094">MSTIASTLVKFPEKNDQVLLPYLSSQYGQLGSSQSTNCFHWDWNSTRHCFSSPSGLAEHIAFAPQQSALPPCKMSFRLQFWSAFLCYCLYFLYSVALIKPTTASSLFSSSNETDRQALLAIKFQIESDPFQFITSWNNSSHFCSWHGVRCNTMDQRVTALNLSSLEIKGALSASIGNLTFLEELILDNNFFRGTIPYSLGNLSNLRILSASDNVLEGRIPEELGKLSNLEFLKLSSNKLSGEVPLQLFKISSIRYLNLASNYLNGSFPSDFGLNHSKLHTFVVAENQFFGPLPVSITNASGLVILDIGTNALSGPVPMNMGDLKHLQRLDISKNPLGTSDSTGLNFLTSLTNCTILRILHLYANNHGGALPNSVANLSTKLTSLRLDRNYISGEIPDNLEKLVNLGNLAMSQNMLTGRIPESIGKLTKLEGLYLSGNKFIGKIPGSVGNITQLSILEMRGNKLEGRIPVSLGNCRRLQGLDLSRNRLTGTIPKDLFGLSSLTYSLNLAHNLLSGTLPIEWVNLTHLGSLDVSNNRLSGILPVTIANCVFLEFLSLQGNGFSGQIPEGLSNLISIKLLDLSRNNISGFIPQRLESLRYIQYLNLSFNSLEGEVPSEGLFFNSTAFSVTGNGKLCGGVKSLQLPKCQWLLPSAEGKKKVLRKPLFVVLILVFVIFPIVLLLAYVQQKCQKKVIFGYFLHVPCIRWWHKRNTRISSIELTSDSPLGDQFPKISYTELFQATNGFSEGNLIARGRYSSVYKGSLNYNDKTVAVKVINLQNQGSRRSFTAECESLRNVRHRNLVKIITACSSRDNEGNEFKALVYEFMAGGSLESWLHPSSSNLMQPKNLNLIQRLNIAIDVASALVYLHHFCAIPVIHRDIKPSNILLDSELCAHLGDFGSARSLLLAIDRSRYEGIGARTIELVGTVGYVALECGMGAPASTLVDVYSYGVLLLEMFTGKRPTNSMFEDDFSLRNYVKMALPDQAMRIADPKLSSECETESGMMATDTQTRSCARHRFEKCLASIFHIGVTCSAHLPERRMHIADVFMELQAARDLYLRCG</sequence>
<dbReference type="SMART" id="SM00220">
    <property type="entry name" value="S_TKc"/>
    <property type="match status" value="1"/>
</dbReference>
<dbReference type="RefSeq" id="XP_071919751.1">
    <property type="nucleotide sequence ID" value="XM_072063650.1"/>
</dbReference>
<dbReference type="SMART" id="SM00369">
    <property type="entry name" value="LRR_TYP"/>
    <property type="match status" value="7"/>
</dbReference>
<dbReference type="SUPFAM" id="SSF52047">
    <property type="entry name" value="RNI-like"/>
    <property type="match status" value="1"/>
</dbReference>
<keyword evidence="7 8" id="KW-0472">Membrane</keyword>
<dbReference type="Pfam" id="PF08263">
    <property type="entry name" value="LRRNT_2"/>
    <property type="match status" value="1"/>
</dbReference>
<evidence type="ECO:0000313" key="11">
    <source>
        <dbReference type="RefSeq" id="XP_071919751.1"/>
    </source>
</evidence>
<dbReference type="PANTHER" id="PTHR27008">
    <property type="entry name" value="OS04G0122200 PROTEIN"/>
    <property type="match status" value="1"/>
</dbReference>
<dbReference type="Pfam" id="PF00560">
    <property type="entry name" value="LRR_1"/>
    <property type="match status" value="7"/>
</dbReference>
<evidence type="ECO:0000313" key="10">
    <source>
        <dbReference type="Proteomes" id="UP001652660"/>
    </source>
</evidence>
<dbReference type="InterPro" id="IPR013210">
    <property type="entry name" value="LRR_N_plant-typ"/>
</dbReference>
<evidence type="ECO:0000256" key="7">
    <source>
        <dbReference type="ARBA" id="ARBA00023136"/>
    </source>
</evidence>
<dbReference type="Gene3D" id="3.30.200.20">
    <property type="entry name" value="Phosphorylase Kinase, domain 1"/>
    <property type="match status" value="1"/>
</dbReference>
<dbReference type="Pfam" id="PF00069">
    <property type="entry name" value="Pkinase"/>
    <property type="match status" value="1"/>
</dbReference>
<dbReference type="GeneID" id="113707110"/>
<dbReference type="PANTHER" id="PTHR27008:SF592">
    <property type="entry name" value="LEUCINE-RICH REPEAT RECEPTOR-LIKE PROTEIN KINASE FAMILY PROTEIN-RELATED"/>
    <property type="match status" value="1"/>
</dbReference>
<dbReference type="Gene3D" id="1.10.510.10">
    <property type="entry name" value="Transferase(Phosphotransferase) domain 1"/>
    <property type="match status" value="1"/>
</dbReference>
<keyword evidence="10" id="KW-1185">Reference proteome</keyword>
<evidence type="ECO:0000256" key="6">
    <source>
        <dbReference type="ARBA" id="ARBA00022989"/>
    </source>
</evidence>
<keyword evidence="5" id="KW-0677">Repeat</keyword>
<dbReference type="PROSITE" id="PS50011">
    <property type="entry name" value="PROTEIN_KINASE_DOM"/>
    <property type="match status" value="1"/>
</dbReference>
<proteinExistence type="inferred from homology"/>
<evidence type="ECO:0000256" key="8">
    <source>
        <dbReference type="SAM" id="Phobius"/>
    </source>
</evidence>
<feature type="transmembrane region" description="Helical" evidence="8">
    <location>
        <begin position="78"/>
        <end position="98"/>
    </location>
</feature>
<keyword evidence="6 8" id="KW-1133">Transmembrane helix</keyword>
<name>A0ABM4VJN9_COFAR</name>
<evidence type="ECO:0000256" key="2">
    <source>
        <dbReference type="ARBA" id="ARBA00008684"/>
    </source>
</evidence>
<dbReference type="InterPro" id="IPR008271">
    <property type="entry name" value="Ser/Thr_kinase_AS"/>
</dbReference>
<keyword evidence="3" id="KW-0433">Leucine-rich repeat</keyword>
<dbReference type="SUPFAM" id="SSF52058">
    <property type="entry name" value="L domain-like"/>
    <property type="match status" value="1"/>
</dbReference>
<accession>A0ABM4VJN9</accession>
<evidence type="ECO:0000256" key="5">
    <source>
        <dbReference type="ARBA" id="ARBA00022737"/>
    </source>
</evidence>
<reference evidence="11" key="1">
    <citation type="submission" date="2025-08" db="UniProtKB">
        <authorList>
            <consortium name="RefSeq"/>
        </authorList>
    </citation>
    <scope>IDENTIFICATION</scope>
    <source>
        <tissue evidence="11">Leaves</tissue>
    </source>
</reference>
<dbReference type="InterPro" id="IPR032675">
    <property type="entry name" value="LRR_dom_sf"/>
</dbReference>